<dbReference type="SUPFAM" id="SSF56112">
    <property type="entry name" value="Protein kinase-like (PK-like)"/>
    <property type="match status" value="1"/>
</dbReference>
<dbReference type="PANTHER" id="PTHR24057:SF4">
    <property type="entry name" value="PROTEIN KINASE MCK1"/>
    <property type="match status" value="1"/>
</dbReference>
<dbReference type="OrthoDB" id="272141at2759"/>
<evidence type="ECO:0000313" key="10">
    <source>
        <dbReference type="Proteomes" id="UP000094236"/>
    </source>
</evidence>
<dbReference type="CDD" id="cd14137">
    <property type="entry name" value="STKc_GSK3"/>
    <property type="match status" value="1"/>
</dbReference>
<evidence type="ECO:0000256" key="2">
    <source>
        <dbReference type="ARBA" id="ARBA00006485"/>
    </source>
</evidence>
<dbReference type="FunFam" id="1.10.510.10:FF:000624">
    <property type="entry name" value="Mitogen-activated protein kinase"/>
    <property type="match status" value="1"/>
</dbReference>
<dbReference type="Pfam" id="PF00069">
    <property type="entry name" value="Pkinase"/>
    <property type="match status" value="1"/>
</dbReference>
<dbReference type="GO" id="GO:0000070">
    <property type="term" value="P:mitotic sister chromatid segregation"/>
    <property type="evidence" value="ECO:0007669"/>
    <property type="project" value="EnsemblFungi"/>
</dbReference>
<keyword evidence="3" id="KW-0723">Serine/threonine-protein kinase</keyword>
<dbReference type="EMBL" id="KV454011">
    <property type="protein sequence ID" value="ODV98214.1"/>
    <property type="molecule type" value="Genomic_DNA"/>
</dbReference>
<dbReference type="STRING" id="669874.A0A1E4U2I9"/>
<evidence type="ECO:0000256" key="7">
    <source>
        <dbReference type="ARBA" id="ARBA00022840"/>
    </source>
</evidence>
<dbReference type="InterPro" id="IPR000719">
    <property type="entry name" value="Prot_kinase_dom"/>
</dbReference>
<protein>
    <recommendedName>
        <fullName evidence="8">Protein kinase domain-containing protein</fullName>
    </recommendedName>
</protein>
<dbReference type="GO" id="GO:0030163">
    <property type="term" value="P:protein catabolic process"/>
    <property type="evidence" value="ECO:0007669"/>
    <property type="project" value="EnsemblFungi"/>
</dbReference>
<evidence type="ECO:0000256" key="3">
    <source>
        <dbReference type="ARBA" id="ARBA00022527"/>
    </source>
</evidence>
<dbReference type="PANTHER" id="PTHR24057">
    <property type="entry name" value="GLYCOGEN SYNTHASE KINASE-3 ALPHA"/>
    <property type="match status" value="1"/>
</dbReference>
<sequence>MERINASSAASGSSSTAMVQREFIVKEVTDNSTNITRPMVIKEYKKIGEGAFGSVFQATLRVYNNNNYDSSQPWLGPFAIKKVPAQTDYKSRELELLRVTDHPNIVKLRYFFNYPNKKDYNKLYQHLVMEALPSTLQAEIKRYRLSETSLPLELIRVYAYQLANGLSYLHSYSIAHRDLKPSNILVDPQDRSLKICDFGSAKKLESNAVSVAYICSRYYRAPELVVGCQIYTTSIDIWGYGCILGEMIVGMPIFQGKDPYDQFREIIKLIGPPSHDFYSRFVTAEAATELYKFKGSKKTRSFEKMFGSVVNAEGVMLLKRILRYEPEKRLTAAEITHDEFFEALEAT</sequence>
<dbReference type="GO" id="GO:0006303">
    <property type="term" value="P:double-strand break repair via nonhomologous end joining"/>
    <property type="evidence" value="ECO:0007669"/>
    <property type="project" value="EnsemblFungi"/>
</dbReference>
<comment type="similarity">
    <text evidence="2">Belongs to the protein kinase superfamily. CMGC Ser/Thr protein kinase family. CDC2/CDKX subfamily.</text>
</comment>
<dbReference type="InterPro" id="IPR050591">
    <property type="entry name" value="GSK-3"/>
</dbReference>
<keyword evidence="10" id="KW-1185">Reference proteome</keyword>
<evidence type="ECO:0000256" key="6">
    <source>
        <dbReference type="ARBA" id="ARBA00022777"/>
    </source>
</evidence>
<evidence type="ECO:0000256" key="1">
    <source>
        <dbReference type="ARBA" id="ARBA00005527"/>
    </source>
</evidence>
<evidence type="ECO:0000256" key="5">
    <source>
        <dbReference type="ARBA" id="ARBA00022741"/>
    </source>
</evidence>
<dbReference type="GO" id="GO:0031578">
    <property type="term" value="P:mitotic spindle orientation checkpoint signaling"/>
    <property type="evidence" value="ECO:0007669"/>
    <property type="project" value="EnsemblFungi"/>
</dbReference>
<evidence type="ECO:0000313" key="9">
    <source>
        <dbReference type="EMBL" id="ODV98214.1"/>
    </source>
</evidence>
<evidence type="ECO:0000256" key="4">
    <source>
        <dbReference type="ARBA" id="ARBA00022679"/>
    </source>
</evidence>
<dbReference type="GO" id="GO:0015629">
    <property type="term" value="C:actin cytoskeleton"/>
    <property type="evidence" value="ECO:0007669"/>
    <property type="project" value="EnsemblFungi"/>
</dbReference>
<dbReference type="GO" id="GO:0004712">
    <property type="term" value="F:protein serine/threonine/tyrosine kinase activity"/>
    <property type="evidence" value="ECO:0007669"/>
    <property type="project" value="EnsemblFungi"/>
</dbReference>
<dbReference type="SMART" id="SM00220">
    <property type="entry name" value="S_TKc"/>
    <property type="match status" value="1"/>
</dbReference>
<dbReference type="PROSITE" id="PS00108">
    <property type="entry name" value="PROTEIN_KINASE_ST"/>
    <property type="match status" value="1"/>
</dbReference>
<dbReference type="GO" id="GO:0004674">
    <property type="term" value="F:protein serine/threonine kinase activity"/>
    <property type="evidence" value="ECO:0007669"/>
    <property type="project" value="UniProtKB-KW"/>
</dbReference>
<dbReference type="GO" id="GO:0005737">
    <property type="term" value="C:cytoplasm"/>
    <property type="evidence" value="ECO:0007669"/>
    <property type="project" value="TreeGrafter"/>
</dbReference>
<reference evidence="10" key="1">
    <citation type="submission" date="2016-05" db="EMBL/GenBank/DDBJ databases">
        <title>Comparative genomics of biotechnologically important yeasts.</title>
        <authorList>
            <consortium name="DOE Joint Genome Institute"/>
            <person name="Riley R."/>
            <person name="Haridas S."/>
            <person name="Wolfe K.H."/>
            <person name="Lopes M.R."/>
            <person name="Hittinger C.T."/>
            <person name="Goker M."/>
            <person name="Salamov A."/>
            <person name="Wisecaver J."/>
            <person name="Long T.M."/>
            <person name="Aerts A.L."/>
            <person name="Barry K."/>
            <person name="Choi C."/>
            <person name="Clum A."/>
            <person name="Coughlan A.Y."/>
            <person name="Deshpande S."/>
            <person name="Douglass A.P."/>
            <person name="Hanson S.J."/>
            <person name="Klenk H.-P."/>
            <person name="Labutti K."/>
            <person name="Lapidus A."/>
            <person name="Lindquist E."/>
            <person name="Lipzen A."/>
            <person name="Meier-Kolthoff J.P."/>
            <person name="Ohm R.A."/>
            <person name="Otillar R.P."/>
            <person name="Pangilinan J."/>
            <person name="Peng Y."/>
            <person name="Rokas A."/>
            <person name="Rosa C.A."/>
            <person name="Scheuner C."/>
            <person name="Sibirny A.A."/>
            <person name="Slot J.C."/>
            <person name="Stielow J.B."/>
            <person name="Sun H."/>
            <person name="Kurtzman C.P."/>
            <person name="Blackwell M."/>
            <person name="Grigoriev I.V."/>
            <person name="Jeffries T.W."/>
        </authorList>
    </citation>
    <scope>NUCLEOTIDE SEQUENCE [LARGE SCALE GENOMIC DNA]</scope>
    <source>
        <strain evidence="10">NRRL Y-2460</strain>
    </source>
</reference>
<comment type="similarity">
    <text evidence="1">Belongs to the protein kinase superfamily. CMGC Ser/Thr protein kinase family. GSK-3 subfamily.</text>
</comment>
<dbReference type="InterPro" id="IPR039192">
    <property type="entry name" value="STKc_GSK3"/>
</dbReference>
<keyword evidence="6" id="KW-0418">Kinase</keyword>
<organism evidence="9 10">
    <name type="scientific">Pachysolen tannophilus NRRL Y-2460</name>
    <dbReference type="NCBI Taxonomy" id="669874"/>
    <lineage>
        <taxon>Eukaryota</taxon>
        <taxon>Fungi</taxon>
        <taxon>Dikarya</taxon>
        <taxon>Ascomycota</taxon>
        <taxon>Saccharomycotina</taxon>
        <taxon>Pichiomycetes</taxon>
        <taxon>Pachysolenaceae</taxon>
        <taxon>Pachysolen</taxon>
    </lineage>
</organism>
<keyword evidence="7" id="KW-0067">ATP-binding</keyword>
<keyword evidence="5" id="KW-0547">Nucleotide-binding</keyword>
<feature type="domain" description="Protein kinase" evidence="8">
    <location>
        <begin position="41"/>
        <end position="341"/>
    </location>
</feature>
<dbReference type="InterPro" id="IPR011009">
    <property type="entry name" value="Kinase-like_dom_sf"/>
</dbReference>
<keyword evidence="4" id="KW-0808">Transferase</keyword>
<dbReference type="GO" id="GO:0005524">
    <property type="term" value="F:ATP binding"/>
    <property type="evidence" value="ECO:0007669"/>
    <property type="project" value="UniProtKB-KW"/>
</dbReference>
<dbReference type="Gene3D" id="3.30.200.20">
    <property type="entry name" value="Phosphorylase Kinase, domain 1"/>
    <property type="match status" value="1"/>
</dbReference>
<dbReference type="Gene3D" id="1.10.510.10">
    <property type="entry name" value="Transferase(Phosphotransferase) domain 1"/>
    <property type="match status" value="1"/>
</dbReference>
<dbReference type="AlphaFoldDB" id="A0A1E4U2I9"/>
<accession>A0A1E4U2I9</accession>
<dbReference type="PROSITE" id="PS50011">
    <property type="entry name" value="PROTEIN_KINASE_DOM"/>
    <property type="match status" value="1"/>
</dbReference>
<dbReference type="GO" id="GO:0005634">
    <property type="term" value="C:nucleus"/>
    <property type="evidence" value="ECO:0007669"/>
    <property type="project" value="TreeGrafter"/>
</dbReference>
<name>A0A1E4U2I9_PACTA</name>
<dbReference type="Proteomes" id="UP000094236">
    <property type="component" value="Unassembled WGS sequence"/>
</dbReference>
<dbReference type="GO" id="GO:0004857">
    <property type="term" value="F:enzyme inhibitor activity"/>
    <property type="evidence" value="ECO:0007669"/>
    <property type="project" value="EnsemblFungi"/>
</dbReference>
<gene>
    <name evidence="9" type="ORF">PACTADRAFT_48011</name>
</gene>
<dbReference type="GO" id="GO:0030332">
    <property type="term" value="F:cyclin binding"/>
    <property type="evidence" value="ECO:0007669"/>
    <property type="project" value="EnsemblFungi"/>
</dbReference>
<dbReference type="GO" id="GO:0030437">
    <property type="term" value="P:ascospore formation"/>
    <property type="evidence" value="ECO:0007669"/>
    <property type="project" value="EnsemblFungi"/>
</dbReference>
<proteinExistence type="inferred from homology"/>
<evidence type="ECO:0000259" key="8">
    <source>
        <dbReference type="PROSITE" id="PS50011"/>
    </source>
</evidence>
<dbReference type="InterPro" id="IPR008271">
    <property type="entry name" value="Ser/Thr_kinase_AS"/>
</dbReference>